<dbReference type="EC" id="2.7.13.3" evidence="2"/>
<dbReference type="Proteomes" id="UP001058533">
    <property type="component" value="Chromosome"/>
</dbReference>
<keyword evidence="10" id="KW-1185">Reference proteome</keyword>
<dbReference type="SMART" id="SM00911">
    <property type="entry name" value="HWE_HK"/>
    <property type="match status" value="1"/>
</dbReference>
<evidence type="ECO:0000256" key="4">
    <source>
        <dbReference type="ARBA" id="ARBA00022679"/>
    </source>
</evidence>
<keyword evidence="4" id="KW-0808">Transferase</keyword>
<dbReference type="PANTHER" id="PTHR41523">
    <property type="entry name" value="TWO-COMPONENT SYSTEM SENSOR PROTEIN"/>
    <property type="match status" value="1"/>
</dbReference>
<evidence type="ECO:0000313" key="10">
    <source>
        <dbReference type="Proteomes" id="UP001058533"/>
    </source>
</evidence>
<dbReference type="PROSITE" id="PS50112">
    <property type="entry name" value="PAS"/>
    <property type="match status" value="1"/>
</dbReference>
<dbReference type="CDD" id="cd00130">
    <property type="entry name" value="PAS"/>
    <property type="match status" value="1"/>
</dbReference>
<dbReference type="SUPFAM" id="SSF55785">
    <property type="entry name" value="PYP-like sensor domain (PAS domain)"/>
    <property type="match status" value="1"/>
</dbReference>
<dbReference type="InterPro" id="IPR000014">
    <property type="entry name" value="PAS"/>
</dbReference>
<dbReference type="PANTHER" id="PTHR41523:SF8">
    <property type="entry name" value="ETHYLENE RESPONSE SENSOR PROTEIN"/>
    <property type="match status" value="1"/>
</dbReference>
<keyword evidence="7" id="KW-0067">ATP-binding</keyword>
<evidence type="ECO:0000256" key="1">
    <source>
        <dbReference type="ARBA" id="ARBA00000085"/>
    </source>
</evidence>
<dbReference type="Pfam" id="PF07536">
    <property type="entry name" value="HWE_HK"/>
    <property type="match status" value="1"/>
</dbReference>
<reference evidence="9" key="1">
    <citation type="submission" date="2022-07" db="EMBL/GenBank/DDBJ databases">
        <title>Sphingomonas sp. nov., a novel bacterium isolated from the north slope of the Mount Everest.</title>
        <authorList>
            <person name="Cui X."/>
            <person name="Liu Y."/>
        </authorList>
    </citation>
    <scope>NUCLEOTIDE SEQUENCE</scope>
    <source>
        <strain evidence="9">S5-59</strain>
    </source>
</reference>
<name>A0ABY5L8P0_9SPHN</name>
<proteinExistence type="predicted"/>
<accession>A0ABY5L8P0</accession>
<dbReference type="InterPro" id="IPR013767">
    <property type="entry name" value="PAS_fold"/>
</dbReference>
<dbReference type="Gene3D" id="3.30.450.20">
    <property type="entry name" value="PAS domain"/>
    <property type="match status" value="1"/>
</dbReference>
<dbReference type="Gene3D" id="3.30.565.10">
    <property type="entry name" value="Histidine kinase-like ATPase, C-terminal domain"/>
    <property type="match status" value="1"/>
</dbReference>
<comment type="catalytic activity">
    <reaction evidence="1">
        <text>ATP + protein L-histidine = ADP + protein N-phospho-L-histidine.</text>
        <dbReference type="EC" id="2.7.13.3"/>
    </reaction>
</comment>
<evidence type="ECO:0000256" key="3">
    <source>
        <dbReference type="ARBA" id="ARBA00022553"/>
    </source>
</evidence>
<evidence type="ECO:0000256" key="2">
    <source>
        <dbReference type="ARBA" id="ARBA00012438"/>
    </source>
</evidence>
<keyword evidence="6" id="KW-0418">Kinase</keyword>
<dbReference type="InterPro" id="IPR035965">
    <property type="entry name" value="PAS-like_dom_sf"/>
</dbReference>
<evidence type="ECO:0000256" key="5">
    <source>
        <dbReference type="ARBA" id="ARBA00022741"/>
    </source>
</evidence>
<organism evidence="9 10">
    <name type="scientific">Sphingomonas qomolangmaensis</name>
    <dbReference type="NCBI Taxonomy" id="2918765"/>
    <lineage>
        <taxon>Bacteria</taxon>
        <taxon>Pseudomonadati</taxon>
        <taxon>Pseudomonadota</taxon>
        <taxon>Alphaproteobacteria</taxon>
        <taxon>Sphingomonadales</taxon>
        <taxon>Sphingomonadaceae</taxon>
        <taxon>Sphingomonas</taxon>
    </lineage>
</organism>
<dbReference type="RefSeq" id="WP_256507001.1">
    <property type="nucleotide sequence ID" value="NZ_CP101740.1"/>
</dbReference>
<protein>
    <recommendedName>
        <fullName evidence="2">histidine kinase</fullName>
        <ecNumber evidence="2">2.7.13.3</ecNumber>
    </recommendedName>
</protein>
<dbReference type="InterPro" id="IPR036890">
    <property type="entry name" value="HATPase_C_sf"/>
</dbReference>
<evidence type="ECO:0000259" key="8">
    <source>
        <dbReference type="PROSITE" id="PS50112"/>
    </source>
</evidence>
<dbReference type="InterPro" id="IPR011102">
    <property type="entry name" value="Sig_transdc_His_kinase_HWE"/>
</dbReference>
<keyword evidence="5" id="KW-0547">Nucleotide-binding</keyword>
<dbReference type="EMBL" id="CP101740">
    <property type="protein sequence ID" value="UUL83157.1"/>
    <property type="molecule type" value="Genomic_DNA"/>
</dbReference>
<dbReference type="Pfam" id="PF00989">
    <property type="entry name" value="PAS"/>
    <property type="match status" value="1"/>
</dbReference>
<dbReference type="NCBIfam" id="TIGR00229">
    <property type="entry name" value="sensory_box"/>
    <property type="match status" value="1"/>
</dbReference>
<dbReference type="SUPFAM" id="SSF55874">
    <property type="entry name" value="ATPase domain of HSP90 chaperone/DNA topoisomerase II/histidine kinase"/>
    <property type="match status" value="1"/>
</dbReference>
<sequence>MSDSLVSAPLPALESVDVMALVADAVICADEEGRILLFNQAAERAFGYAAIEIIGQPIEILLPERNRAEHARQVFSFAQGNGPASGFMGKRREVKGRRKDGEEFPAEAMVSRHRIAGRTVLTVVHRDITERKAIEERNDAIARELDHRTRNVLSVVKALVSLSAQCAADVGEFKESLLGRVNALAATQAVLGFGAQQSTRFDALLWAELEQFRTADGTNIVVDGPAILVGARAAQTLALVFHELATNSSKYGALSATSGHVSITTAFSADGSHYEIEWRETGGPPVTPPTRQGFGTTFIQQITKATFRTDVILEYPREGAVCRMILPRAKVEAAPRAND</sequence>
<dbReference type="SMART" id="SM00091">
    <property type="entry name" value="PAS"/>
    <property type="match status" value="1"/>
</dbReference>
<evidence type="ECO:0000313" key="9">
    <source>
        <dbReference type="EMBL" id="UUL83157.1"/>
    </source>
</evidence>
<evidence type="ECO:0000256" key="6">
    <source>
        <dbReference type="ARBA" id="ARBA00022777"/>
    </source>
</evidence>
<gene>
    <name evidence="9" type="ORF">NMP03_02665</name>
</gene>
<keyword evidence="3" id="KW-0597">Phosphoprotein</keyword>
<evidence type="ECO:0000256" key="7">
    <source>
        <dbReference type="ARBA" id="ARBA00022840"/>
    </source>
</evidence>
<feature type="domain" description="PAS" evidence="8">
    <location>
        <begin position="22"/>
        <end position="64"/>
    </location>
</feature>